<accession>A0ACC1YW82</accession>
<keyword evidence="2" id="KW-1185">Reference proteome</keyword>
<evidence type="ECO:0000313" key="2">
    <source>
        <dbReference type="Proteomes" id="UP001164539"/>
    </source>
</evidence>
<evidence type="ECO:0000313" key="1">
    <source>
        <dbReference type="EMBL" id="KAJ4727970.1"/>
    </source>
</evidence>
<organism evidence="1 2">
    <name type="scientific">Melia azedarach</name>
    <name type="common">Chinaberry tree</name>
    <dbReference type="NCBI Taxonomy" id="155640"/>
    <lineage>
        <taxon>Eukaryota</taxon>
        <taxon>Viridiplantae</taxon>
        <taxon>Streptophyta</taxon>
        <taxon>Embryophyta</taxon>
        <taxon>Tracheophyta</taxon>
        <taxon>Spermatophyta</taxon>
        <taxon>Magnoliopsida</taxon>
        <taxon>eudicotyledons</taxon>
        <taxon>Gunneridae</taxon>
        <taxon>Pentapetalae</taxon>
        <taxon>rosids</taxon>
        <taxon>malvids</taxon>
        <taxon>Sapindales</taxon>
        <taxon>Meliaceae</taxon>
        <taxon>Melia</taxon>
    </lineage>
</organism>
<name>A0ACC1YW82_MELAZ</name>
<proteinExistence type="predicted"/>
<protein>
    <submittedName>
        <fullName evidence="1">Nuclear factor related to kappa-B-binding</fullName>
    </submittedName>
</protein>
<comment type="caution">
    <text evidence="1">The sequence shown here is derived from an EMBL/GenBank/DDBJ whole genome shotgun (WGS) entry which is preliminary data.</text>
</comment>
<dbReference type="EMBL" id="CM051394">
    <property type="protein sequence ID" value="KAJ4727970.1"/>
    <property type="molecule type" value="Genomic_DNA"/>
</dbReference>
<dbReference type="Proteomes" id="UP001164539">
    <property type="component" value="Chromosome 1"/>
</dbReference>
<sequence length="549" mass="61954">MGIQKIGQHGVGSLFKQISDFNGKDVKMEKSTDPRVDLEDEFDDYELEEVGCELGMVEGKLCNIPYELFDLPNLREILSLETWNSCLTEEERFSLTAYLPDMDQQTFWLTMKELLGGTDMYFGNPLDTFFKRLKGGFYPPKVAYFRECLQFMQRRKYYHLLSSYHDNMAEIFNDMSRIWNQCDRSIGVQERIHMWRTRTKHRGNNLLDLNTIPEDGDFLCEETKSDAALHHLSKKINSLGGTRSDNIFSSVSANGMKFISPKLQCKGGSKIKSIFIWFSPKPLSKTLPGSGKGLVDCKISSLPSSVHFRDTGGVVESHLLRQKLGDIGVHRNLEEPHCALNQQESTIRNSRYSESSTSTRKIKREMNPSLEDMADFGNQKLSRSNVGRDSNAEYESSMDTMGAKSYNFSGKNLLQNLGLGSKGISESSFIQFPFKIQCYEGEWQIKSMREDRLAIHPRIPDVVSRMSDVAAGKQETFVASSSNQMKGQNDACVKISEKLIGQPSVSEGSKAEPALPLTYKRRKAQVKNSSLEFGKPLTPGIDLNSATSK</sequence>
<reference evidence="1 2" key="1">
    <citation type="journal article" date="2023" name="Science">
        <title>Complex scaffold remodeling in plant triterpene biosynthesis.</title>
        <authorList>
            <person name="De La Pena R."/>
            <person name="Hodgson H."/>
            <person name="Liu J.C."/>
            <person name="Stephenson M.J."/>
            <person name="Martin A.C."/>
            <person name="Owen C."/>
            <person name="Harkess A."/>
            <person name="Leebens-Mack J."/>
            <person name="Jimenez L.E."/>
            <person name="Osbourn A."/>
            <person name="Sattely E.S."/>
        </authorList>
    </citation>
    <scope>NUCLEOTIDE SEQUENCE [LARGE SCALE GENOMIC DNA]</scope>
    <source>
        <strain evidence="2">cv. JPN11</strain>
        <tissue evidence="1">Leaf</tissue>
    </source>
</reference>
<gene>
    <name evidence="1" type="ORF">OWV82_000985</name>
</gene>